<reference evidence="1" key="1">
    <citation type="submission" date="2023-03" db="EMBL/GenBank/DDBJ databases">
        <title>Massive genome expansion in bonnet fungi (Mycena s.s.) driven by repeated elements and novel gene families across ecological guilds.</title>
        <authorList>
            <consortium name="Lawrence Berkeley National Laboratory"/>
            <person name="Harder C.B."/>
            <person name="Miyauchi S."/>
            <person name="Viragh M."/>
            <person name="Kuo A."/>
            <person name="Thoen E."/>
            <person name="Andreopoulos B."/>
            <person name="Lu D."/>
            <person name="Skrede I."/>
            <person name="Drula E."/>
            <person name="Henrissat B."/>
            <person name="Morin E."/>
            <person name="Kohler A."/>
            <person name="Barry K."/>
            <person name="LaButti K."/>
            <person name="Morin E."/>
            <person name="Salamov A."/>
            <person name="Lipzen A."/>
            <person name="Mereny Z."/>
            <person name="Hegedus B."/>
            <person name="Baldrian P."/>
            <person name="Stursova M."/>
            <person name="Weitz H."/>
            <person name="Taylor A."/>
            <person name="Grigoriev I.V."/>
            <person name="Nagy L.G."/>
            <person name="Martin F."/>
            <person name="Kauserud H."/>
        </authorList>
    </citation>
    <scope>NUCLEOTIDE SEQUENCE</scope>
    <source>
        <strain evidence="1">9284</strain>
    </source>
</reference>
<evidence type="ECO:0000313" key="1">
    <source>
        <dbReference type="EMBL" id="KAJ7626183.1"/>
    </source>
</evidence>
<keyword evidence="2" id="KW-1185">Reference proteome</keyword>
<proteinExistence type="predicted"/>
<organism evidence="1 2">
    <name type="scientific">Roridomyces roridus</name>
    <dbReference type="NCBI Taxonomy" id="1738132"/>
    <lineage>
        <taxon>Eukaryota</taxon>
        <taxon>Fungi</taxon>
        <taxon>Dikarya</taxon>
        <taxon>Basidiomycota</taxon>
        <taxon>Agaricomycotina</taxon>
        <taxon>Agaricomycetes</taxon>
        <taxon>Agaricomycetidae</taxon>
        <taxon>Agaricales</taxon>
        <taxon>Marasmiineae</taxon>
        <taxon>Mycenaceae</taxon>
        <taxon>Roridomyces</taxon>
    </lineage>
</organism>
<dbReference type="Proteomes" id="UP001221142">
    <property type="component" value="Unassembled WGS sequence"/>
</dbReference>
<accession>A0AAD7BNM7</accession>
<gene>
    <name evidence="1" type="ORF">FB45DRAFT_1030479</name>
</gene>
<name>A0AAD7BNM7_9AGAR</name>
<dbReference type="AlphaFoldDB" id="A0AAD7BNM7"/>
<sequence length="94" mass="10356">MFLNDVGHVSRKAYQYFPSNGIISSVVSVMDVEDRLGTTSSPPRPMPVPLPLLPAIAGFLDHVIVWGERMGPAPISEGRFVDLLDQVLPKHLVY</sequence>
<evidence type="ECO:0000313" key="2">
    <source>
        <dbReference type="Proteomes" id="UP001221142"/>
    </source>
</evidence>
<comment type="caution">
    <text evidence="1">The sequence shown here is derived from an EMBL/GenBank/DDBJ whole genome shotgun (WGS) entry which is preliminary data.</text>
</comment>
<protein>
    <submittedName>
        <fullName evidence="1">Uncharacterized protein</fullName>
    </submittedName>
</protein>
<dbReference type="EMBL" id="JARKIF010000012">
    <property type="protein sequence ID" value="KAJ7626183.1"/>
    <property type="molecule type" value="Genomic_DNA"/>
</dbReference>